<evidence type="ECO:0000313" key="2">
    <source>
        <dbReference type="EMBL" id="CAB0033747.1"/>
    </source>
</evidence>
<evidence type="ECO:0000313" key="3">
    <source>
        <dbReference type="Proteomes" id="UP000479190"/>
    </source>
</evidence>
<protein>
    <submittedName>
        <fullName evidence="2">Uncharacterized protein</fullName>
    </submittedName>
</protein>
<evidence type="ECO:0000256" key="1">
    <source>
        <dbReference type="SAM" id="MobiDB-lite"/>
    </source>
</evidence>
<gene>
    <name evidence="2" type="ORF">TBRA_LOCUS5645</name>
</gene>
<dbReference type="EMBL" id="CADCXV010000721">
    <property type="protein sequence ID" value="CAB0033747.1"/>
    <property type="molecule type" value="Genomic_DNA"/>
</dbReference>
<accession>A0A6H5I738</accession>
<proteinExistence type="predicted"/>
<feature type="compositionally biased region" description="Basic and acidic residues" evidence="1">
    <location>
        <begin position="126"/>
        <end position="138"/>
    </location>
</feature>
<organism evidence="2 3">
    <name type="scientific">Trichogramma brassicae</name>
    <dbReference type="NCBI Taxonomy" id="86971"/>
    <lineage>
        <taxon>Eukaryota</taxon>
        <taxon>Metazoa</taxon>
        <taxon>Ecdysozoa</taxon>
        <taxon>Arthropoda</taxon>
        <taxon>Hexapoda</taxon>
        <taxon>Insecta</taxon>
        <taxon>Pterygota</taxon>
        <taxon>Neoptera</taxon>
        <taxon>Endopterygota</taxon>
        <taxon>Hymenoptera</taxon>
        <taxon>Apocrita</taxon>
        <taxon>Proctotrupomorpha</taxon>
        <taxon>Chalcidoidea</taxon>
        <taxon>Trichogrammatidae</taxon>
        <taxon>Trichogramma</taxon>
    </lineage>
</organism>
<dbReference type="AlphaFoldDB" id="A0A6H5I738"/>
<dbReference type="Proteomes" id="UP000479190">
    <property type="component" value="Unassembled WGS sequence"/>
</dbReference>
<keyword evidence="3" id="KW-1185">Reference proteome</keyword>
<sequence>MFAKSFFLALPSLLDSRAGHIRLLRWRTIQVLGIKLDRIEAAARGRKKGSSRAVVFVYSRESDHEPELVATLAASIVICSNECVPYVRRVFAYGRRMPALDDLCSKATLYEQEQKLTSAGALRAPSSEDVRSELDAAKEQQQQQQQQLTTMMLKSLAWRRYLTARSSNEKKNRRIIAYKKGVVCARGRGRRPTLDIAAAAIPSRVPLRVYITLSENKGSELCLCACGRYQRRLLDSMLSRVPQISSRATNKKYRTMTRAREQPSHLKIVNREISSRARELAFIARQIETSTLILQATARDGDEPARNDERNGATVYTLTRHNRFCVNVYTSPTANQEESNEDCVDQDLQIRELRLSRHRCCCAQPPRVHTYTYVFKTARRKSAVYTEQDFTRAICRGKKRLKITNKRWSRSLSRAEQEDKSSPEYYCCPRVLSI</sequence>
<feature type="region of interest" description="Disordered" evidence="1">
    <location>
        <begin position="118"/>
        <end position="143"/>
    </location>
</feature>
<reference evidence="2 3" key="1">
    <citation type="submission" date="2020-02" db="EMBL/GenBank/DDBJ databases">
        <authorList>
            <person name="Ferguson B K."/>
        </authorList>
    </citation>
    <scope>NUCLEOTIDE SEQUENCE [LARGE SCALE GENOMIC DNA]</scope>
</reference>
<name>A0A6H5I738_9HYME</name>